<dbReference type="InterPro" id="IPR016484">
    <property type="entry name" value="GTPase_Der"/>
</dbReference>
<dbReference type="InterPro" id="IPR027417">
    <property type="entry name" value="P-loop_NTPase"/>
</dbReference>
<sequence>MKPVIAIVGRPNVGKSTLFNRLTKSRDALVADMPGVTRDRKFGEAVFDKKAFIVIDTGGVSGEEKNIDLLMAKQSWLAVDQADTILFLVDANDGLSIDDEKIANRLRKIGKAFFVVVNKIDGKDADSVSAEFYALGVDAVYPITASHGRGINVLMSSVLSTLNTDHDADDEIKNDGIKIAVIGRPNVGKSTLVNRILGEDRVVIYDMPGTTRDSTYIPFEKNNIKYTFIDTAGVRRKRSVKEAIEKFSIIKTLQAIDDSNVVLMILDAQESISDQDATILGFILDAGRALVLAVNKWDGLETYQREKIKRELSLKIPFIDFAKLHFISALHGTGVGDLFKSVNQANEAAFKNISTPRLTRLLFDLVSSHQPPVVKGHRIKLRYAHQGGTNPPIIVIHGTKTDSLPKSYQRYLINGFRKHLKLQGTPIRLQLKSSSNPYQAKRKVKFDRTVDKQGRINKEHSRKHNR</sequence>
<evidence type="ECO:0000256" key="5">
    <source>
        <dbReference type="ARBA" id="ARBA00022741"/>
    </source>
</evidence>
<keyword evidence="4" id="KW-0677">Repeat</keyword>
<dbReference type="PRINTS" id="PR00326">
    <property type="entry name" value="GTP1OBG"/>
</dbReference>
<dbReference type="Gene3D" id="3.40.50.300">
    <property type="entry name" value="P-loop containing nucleotide triphosphate hydrolases"/>
    <property type="match status" value="2"/>
</dbReference>
<feature type="region of interest" description="Disordered" evidence="8">
    <location>
        <begin position="433"/>
        <end position="466"/>
    </location>
</feature>
<evidence type="ECO:0000313" key="10">
    <source>
        <dbReference type="EMBL" id="VAW92882.1"/>
    </source>
</evidence>
<dbReference type="NCBIfam" id="TIGR03594">
    <property type="entry name" value="GTPase_EngA"/>
    <property type="match status" value="1"/>
</dbReference>
<protein>
    <recommendedName>
        <fullName evidence="2">GTPase Der</fullName>
    </recommendedName>
    <alternativeName>
        <fullName evidence="7">GTP-binding protein EngA</fullName>
    </alternativeName>
</protein>
<dbReference type="CDD" id="cd01894">
    <property type="entry name" value="EngA1"/>
    <property type="match status" value="1"/>
</dbReference>
<evidence type="ECO:0000256" key="6">
    <source>
        <dbReference type="ARBA" id="ARBA00023134"/>
    </source>
</evidence>
<dbReference type="FunFam" id="3.30.300.20:FF:000004">
    <property type="entry name" value="GTPase Der"/>
    <property type="match status" value="1"/>
</dbReference>
<feature type="compositionally biased region" description="Basic and acidic residues" evidence="8">
    <location>
        <begin position="446"/>
        <end position="459"/>
    </location>
</feature>
<dbReference type="AlphaFoldDB" id="A0A3B0ZZI9"/>
<dbReference type="CDD" id="cd01895">
    <property type="entry name" value="EngA2"/>
    <property type="match status" value="1"/>
</dbReference>
<name>A0A3B0ZZI9_9ZZZZ</name>
<dbReference type="PROSITE" id="PS51712">
    <property type="entry name" value="G_ENGA"/>
    <property type="match status" value="2"/>
</dbReference>
<dbReference type="NCBIfam" id="TIGR00231">
    <property type="entry name" value="small_GTP"/>
    <property type="match status" value="2"/>
</dbReference>
<dbReference type="SUPFAM" id="SSF52540">
    <property type="entry name" value="P-loop containing nucleoside triphosphate hydrolases"/>
    <property type="match status" value="2"/>
</dbReference>
<gene>
    <name evidence="10" type="ORF">MNBD_GAMMA22-508</name>
</gene>
<dbReference type="PIRSF" id="PIRSF006485">
    <property type="entry name" value="GTP-binding_EngA"/>
    <property type="match status" value="1"/>
</dbReference>
<comment type="similarity">
    <text evidence="1">Belongs to the TRAFAC class TrmE-Era-EngA-EngB-Septin-like GTPase superfamily. EngA (Der) GTPase family.</text>
</comment>
<evidence type="ECO:0000256" key="2">
    <source>
        <dbReference type="ARBA" id="ARBA00020953"/>
    </source>
</evidence>
<evidence type="ECO:0000256" key="7">
    <source>
        <dbReference type="ARBA" id="ARBA00032345"/>
    </source>
</evidence>
<dbReference type="InterPro" id="IPR031166">
    <property type="entry name" value="G_ENGA"/>
</dbReference>
<keyword evidence="3" id="KW-0690">Ribosome biogenesis</keyword>
<dbReference type="Gene3D" id="3.30.300.20">
    <property type="match status" value="1"/>
</dbReference>
<dbReference type="GO" id="GO:0005525">
    <property type="term" value="F:GTP binding"/>
    <property type="evidence" value="ECO:0007669"/>
    <property type="project" value="UniProtKB-KW"/>
</dbReference>
<dbReference type="Pfam" id="PF14714">
    <property type="entry name" value="KH_dom-like"/>
    <property type="match status" value="1"/>
</dbReference>
<keyword evidence="5" id="KW-0547">Nucleotide-binding</keyword>
<evidence type="ECO:0000256" key="8">
    <source>
        <dbReference type="SAM" id="MobiDB-lite"/>
    </source>
</evidence>
<dbReference type="PANTHER" id="PTHR43834:SF6">
    <property type="entry name" value="GTPASE DER"/>
    <property type="match status" value="1"/>
</dbReference>
<dbReference type="FunFam" id="3.40.50.300:FF:000040">
    <property type="entry name" value="GTPase Der"/>
    <property type="match status" value="1"/>
</dbReference>
<evidence type="ECO:0000259" key="9">
    <source>
        <dbReference type="PROSITE" id="PS51712"/>
    </source>
</evidence>
<evidence type="ECO:0000256" key="3">
    <source>
        <dbReference type="ARBA" id="ARBA00022517"/>
    </source>
</evidence>
<dbReference type="InterPro" id="IPR015946">
    <property type="entry name" value="KH_dom-like_a/b"/>
</dbReference>
<dbReference type="HAMAP" id="MF_00195">
    <property type="entry name" value="GTPase_Der"/>
    <property type="match status" value="1"/>
</dbReference>
<dbReference type="GO" id="GO:0042254">
    <property type="term" value="P:ribosome biogenesis"/>
    <property type="evidence" value="ECO:0007669"/>
    <property type="project" value="UniProtKB-KW"/>
</dbReference>
<dbReference type="PANTHER" id="PTHR43834">
    <property type="entry name" value="GTPASE DER"/>
    <property type="match status" value="1"/>
</dbReference>
<keyword evidence="6" id="KW-0342">GTP-binding</keyword>
<dbReference type="InterPro" id="IPR032859">
    <property type="entry name" value="KH_dom-like"/>
</dbReference>
<dbReference type="GO" id="GO:0043022">
    <property type="term" value="F:ribosome binding"/>
    <property type="evidence" value="ECO:0007669"/>
    <property type="project" value="TreeGrafter"/>
</dbReference>
<proteinExistence type="inferred from homology"/>
<organism evidence="10">
    <name type="scientific">hydrothermal vent metagenome</name>
    <dbReference type="NCBI Taxonomy" id="652676"/>
    <lineage>
        <taxon>unclassified sequences</taxon>
        <taxon>metagenomes</taxon>
        <taxon>ecological metagenomes</taxon>
    </lineage>
</organism>
<dbReference type="Pfam" id="PF01926">
    <property type="entry name" value="MMR_HSR1"/>
    <property type="match status" value="2"/>
</dbReference>
<evidence type="ECO:0000256" key="1">
    <source>
        <dbReference type="ARBA" id="ARBA00008279"/>
    </source>
</evidence>
<evidence type="ECO:0000256" key="4">
    <source>
        <dbReference type="ARBA" id="ARBA00022737"/>
    </source>
</evidence>
<dbReference type="FunFam" id="3.40.50.300:FF:000057">
    <property type="entry name" value="GTPase Der"/>
    <property type="match status" value="1"/>
</dbReference>
<dbReference type="EMBL" id="UOFS01000013">
    <property type="protein sequence ID" value="VAW92882.1"/>
    <property type="molecule type" value="Genomic_DNA"/>
</dbReference>
<accession>A0A3B0ZZI9</accession>
<feature type="domain" description="EngA-type G" evidence="9">
    <location>
        <begin position="3"/>
        <end position="166"/>
    </location>
</feature>
<feature type="domain" description="EngA-type G" evidence="9">
    <location>
        <begin position="177"/>
        <end position="350"/>
    </location>
</feature>
<reference evidence="10" key="1">
    <citation type="submission" date="2018-06" db="EMBL/GenBank/DDBJ databases">
        <authorList>
            <person name="Zhirakovskaya E."/>
        </authorList>
    </citation>
    <scope>NUCLEOTIDE SEQUENCE</scope>
</reference>
<dbReference type="InterPro" id="IPR005225">
    <property type="entry name" value="Small_GTP-bd"/>
</dbReference>
<dbReference type="InterPro" id="IPR006073">
    <property type="entry name" value="GTP-bd"/>
</dbReference>